<proteinExistence type="predicted"/>
<dbReference type="RefSeq" id="WP_184493444.1">
    <property type="nucleotide sequence ID" value="NZ_JACIJO010000001.1"/>
</dbReference>
<organism evidence="2 3">
    <name type="scientific">Algoriphagus iocasae</name>
    <dbReference type="NCBI Taxonomy" id="1836499"/>
    <lineage>
        <taxon>Bacteria</taxon>
        <taxon>Pseudomonadati</taxon>
        <taxon>Bacteroidota</taxon>
        <taxon>Cytophagia</taxon>
        <taxon>Cytophagales</taxon>
        <taxon>Cyclobacteriaceae</taxon>
        <taxon>Algoriphagus</taxon>
    </lineage>
</organism>
<dbReference type="InterPro" id="IPR029063">
    <property type="entry name" value="SAM-dependent_MTases_sf"/>
</dbReference>
<evidence type="ECO:0000313" key="2">
    <source>
        <dbReference type="EMBL" id="MBB6325278.1"/>
    </source>
</evidence>
<dbReference type="InterPro" id="IPR013216">
    <property type="entry name" value="Methyltransf_11"/>
</dbReference>
<dbReference type="Pfam" id="PF08241">
    <property type="entry name" value="Methyltransf_11"/>
    <property type="match status" value="1"/>
</dbReference>
<name>A0A841MRN9_9BACT</name>
<dbReference type="GO" id="GO:0032259">
    <property type="term" value="P:methylation"/>
    <property type="evidence" value="ECO:0007669"/>
    <property type="project" value="UniProtKB-KW"/>
</dbReference>
<evidence type="ECO:0000259" key="1">
    <source>
        <dbReference type="Pfam" id="PF08241"/>
    </source>
</evidence>
<keyword evidence="3" id="KW-1185">Reference proteome</keyword>
<comment type="caution">
    <text evidence="2">The sequence shown here is derived from an EMBL/GenBank/DDBJ whole genome shotgun (WGS) entry which is preliminary data.</text>
</comment>
<feature type="domain" description="Methyltransferase type 11" evidence="1">
    <location>
        <begin position="73"/>
        <end position="173"/>
    </location>
</feature>
<accession>A0A841MRN9</accession>
<gene>
    <name evidence="2" type="ORF">FHS59_000893</name>
</gene>
<sequence>MDTIKSQEGWKEIEPGIFSVLDNFSGSAYDQKAAMYEKLVSSKLYNKIIWGTSPDDYKEFGKKGIFSENGSLLDVGCGGLIQTAAIYSQTKRPCTLVDSSIEMLKIAKGRLIEQTGKLRDSIQLLQADAFNLPFAENCFDTVCSFGMIHLFDNKQEYVQELLRVLKVGGTFYFSTMITHRWISKLYMQQLRKLNEFGELCSEKEILALFKEEKSRIKSYRKGSMLFIEGEKIR</sequence>
<dbReference type="EMBL" id="JACIJO010000001">
    <property type="protein sequence ID" value="MBB6325278.1"/>
    <property type="molecule type" value="Genomic_DNA"/>
</dbReference>
<keyword evidence="2" id="KW-0830">Ubiquinone</keyword>
<keyword evidence="2" id="KW-0489">Methyltransferase</keyword>
<dbReference type="SUPFAM" id="SSF53335">
    <property type="entry name" value="S-adenosyl-L-methionine-dependent methyltransferases"/>
    <property type="match status" value="1"/>
</dbReference>
<dbReference type="Proteomes" id="UP000588604">
    <property type="component" value="Unassembled WGS sequence"/>
</dbReference>
<reference evidence="2 3" key="1">
    <citation type="submission" date="2020-08" db="EMBL/GenBank/DDBJ databases">
        <title>Genomic Encyclopedia of Type Strains, Phase IV (KMG-IV): sequencing the most valuable type-strain genomes for metagenomic binning, comparative biology and taxonomic classification.</title>
        <authorList>
            <person name="Goeker M."/>
        </authorList>
    </citation>
    <scope>NUCLEOTIDE SEQUENCE [LARGE SCALE GENOMIC DNA]</scope>
    <source>
        <strain evidence="2 3">DSM 102044</strain>
    </source>
</reference>
<dbReference type="CDD" id="cd02440">
    <property type="entry name" value="AdoMet_MTases"/>
    <property type="match status" value="1"/>
</dbReference>
<dbReference type="PANTHER" id="PTHR43591:SF24">
    <property type="entry name" value="2-METHOXY-6-POLYPRENYL-1,4-BENZOQUINOL METHYLASE, MITOCHONDRIAL"/>
    <property type="match status" value="1"/>
</dbReference>
<keyword evidence="2" id="KW-0808">Transferase</keyword>
<protein>
    <submittedName>
        <fullName evidence="2">Ubiquinone/menaquinone biosynthesis C-methylase UbiE</fullName>
    </submittedName>
</protein>
<evidence type="ECO:0000313" key="3">
    <source>
        <dbReference type="Proteomes" id="UP000588604"/>
    </source>
</evidence>
<dbReference type="AlphaFoldDB" id="A0A841MRN9"/>
<dbReference type="GO" id="GO:0008757">
    <property type="term" value="F:S-adenosylmethionine-dependent methyltransferase activity"/>
    <property type="evidence" value="ECO:0007669"/>
    <property type="project" value="InterPro"/>
</dbReference>
<dbReference type="Gene3D" id="3.40.50.150">
    <property type="entry name" value="Vaccinia Virus protein VP39"/>
    <property type="match status" value="1"/>
</dbReference>
<dbReference type="PANTHER" id="PTHR43591">
    <property type="entry name" value="METHYLTRANSFERASE"/>
    <property type="match status" value="1"/>
</dbReference>